<protein>
    <submittedName>
        <fullName evidence="1">Uncharacterized protein</fullName>
    </submittedName>
</protein>
<comment type="caution">
    <text evidence="1">The sequence shown here is derived from an EMBL/GenBank/DDBJ whole genome shotgun (WGS) entry which is preliminary data.</text>
</comment>
<name>A0AAD7NAI2_9AGAR</name>
<keyword evidence="2" id="KW-1185">Reference proteome</keyword>
<dbReference type="AlphaFoldDB" id="A0AAD7NAI2"/>
<dbReference type="Proteomes" id="UP001215280">
    <property type="component" value="Unassembled WGS sequence"/>
</dbReference>
<gene>
    <name evidence="1" type="ORF">DFH07DRAFT_774471</name>
</gene>
<accession>A0AAD7NAI2</accession>
<dbReference type="EMBL" id="JARJLG010000075">
    <property type="protein sequence ID" value="KAJ7752184.1"/>
    <property type="molecule type" value="Genomic_DNA"/>
</dbReference>
<sequence>MNDQYSSPPAGCRMILKCERSAAEVESEEGGRRLRMNSNEWTLENHVNAPHPPVGTRSFSRNLVTPPRDVLPRLFFSLLRACPVRITWSMARLALQILIFRRLRTMHCRGDGCTSQGTCSRFSDPNFGNPGLEEIMSASAHLAREGGGCSIKLFPFLFSLFSAATWAEVHTRTASHKPPVGFCIRGFRAHEGKARPWVQDSCAVLVLIGASATARGLDPIESSLEKIWKRDSYPRAPSTCGLLDASPHVRHAFESHADMYLDSGPIRRVISIVFRTISRAAFNLTFTLPRSNIHDTECRSASAASHIVQMEVSASKPRLSITCWIQNPENMTARLAFLLTLTPIAILNAKYLCGEPIKRGAGCFCGIGWKLPLQIPEDRKIRGRTQEAHGFSRGST</sequence>
<reference evidence="1" key="1">
    <citation type="submission" date="2023-03" db="EMBL/GenBank/DDBJ databases">
        <title>Massive genome expansion in bonnet fungi (Mycena s.s.) driven by repeated elements and novel gene families across ecological guilds.</title>
        <authorList>
            <consortium name="Lawrence Berkeley National Laboratory"/>
            <person name="Harder C.B."/>
            <person name="Miyauchi S."/>
            <person name="Viragh M."/>
            <person name="Kuo A."/>
            <person name="Thoen E."/>
            <person name="Andreopoulos B."/>
            <person name="Lu D."/>
            <person name="Skrede I."/>
            <person name="Drula E."/>
            <person name="Henrissat B."/>
            <person name="Morin E."/>
            <person name="Kohler A."/>
            <person name="Barry K."/>
            <person name="LaButti K."/>
            <person name="Morin E."/>
            <person name="Salamov A."/>
            <person name="Lipzen A."/>
            <person name="Mereny Z."/>
            <person name="Hegedus B."/>
            <person name="Baldrian P."/>
            <person name="Stursova M."/>
            <person name="Weitz H."/>
            <person name="Taylor A."/>
            <person name="Grigoriev I.V."/>
            <person name="Nagy L.G."/>
            <person name="Martin F."/>
            <person name="Kauserud H."/>
        </authorList>
    </citation>
    <scope>NUCLEOTIDE SEQUENCE</scope>
    <source>
        <strain evidence="1">CBHHK188m</strain>
    </source>
</reference>
<evidence type="ECO:0000313" key="2">
    <source>
        <dbReference type="Proteomes" id="UP001215280"/>
    </source>
</evidence>
<proteinExistence type="predicted"/>
<organism evidence="1 2">
    <name type="scientific">Mycena maculata</name>
    <dbReference type="NCBI Taxonomy" id="230809"/>
    <lineage>
        <taxon>Eukaryota</taxon>
        <taxon>Fungi</taxon>
        <taxon>Dikarya</taxon>
        <taxon>Basidiomycota</taxon>
        <taxon>Agaricomycotina</taxon>
        <taxon>Agaricomycetes</taxon>
        <taxon>Agaricomycetidae</taxon>
        <taxon>Agaricales</taxon>
        <taxon>Marasmiineae</taxon>
        <taxon>Mycenaceae</taxon>
        <taxon>Mycena</taxon>
    </lineage>
</organism>
<evidence type="ECO:0000313" key="1">
    <source>
        <dbReference type="EMBL" id="KAJ7752184.1"/>
    </source>
</evidence>